<name>A0A409WSJ5_PSICY</name>
<dbReference type="InParanoid" id="A0A409WSJ5"/>
<dbReference type="Proteomes" id="UP000283269">
    <property type="component" value="Unassembled WGS sequence"/>
</dbReference>
<evidence type="ECO:0000313" key="1">
    <source>
        <dbReference type="EMBL" id="PPQ81495.1"/>
    </source>
</evidence>
<proteinExistence type="predicted"/>
<dbReference type="Gene3D" id="3.40.50.720">
    <property type="entry name" value="NAD(P)-binding Rossmann-like Domain"/>
    <property type="match status" value="1"/>
</dbReference>
<keyword evidence="2" id="KW-1185">Reference proteome</keyword>
<dbReference type="SUPFAM" id="SSF51735">
    <property type="entry name" value="NAD(P)-binding Rossmann-fold domains"/>
    <property type="match status" value="1"/>
</dbReference>
<dbReference type="OrthoDB" id="2730545at2759"/>
<sequence length="464" mass="51859">MHIIVANQDIHHAAAEILGSLPYRVFTDIHNHFNDGLLFDPNRTRAFPNSTFLESTTDDINHPDMIIVHPESDFNLVISNYSRSVPLPPFPDSIRFPSRAAFLDSAIETRLDPNSGLVTQRATDKLNEWISYVLVYTLRSRPILLPNGDLNPEAEALKCSLKPENQPQVDAYLQLAPKLQLTETYYSLSGLALTARILVSHATAFVYAAVRDPTKAPALEELRSMYPDRLKIIACISADAANDTTMAKEIEERHGRVDTVVANAGLGRRPFPTATQAVERLLAMIDNSTREKHGGVMNYYHMPYERAGKPRSKFEDCMRYNKLPDKSVRPSSENLVQAFDDKRSYDIGNVRVQTSAAFTFSGVFDRELLSTDLAGAGSEYRSQEIEMPITTRIATTPANMPATILVTLLVSWKQRKAKAVAKAITLGRNQLELFLPASTLEECLRPHKKNIGKTVYNSSSFYAD</sequence>
<gene>
    <name evidence="1" type="ORF">CVT25_015667</name>
</gene>
<organism evidence="1 2">
    <name type="scientific">Psilocybe cyanescens</name>
    <dbReference type="NCBI Taxonomy" id="93625"/>
    <lineage>
        <taxon>Eukaryota</taxon>
        <taxon>Fungi</taxon>
        <taxon>Dikarya</taxon>
        <taxon>Basidiomycota</taxon>
        <taxon>Agaricomycotina</taxon>
        <taxon>Agaricomycetes</taxon>
        <taxon>Agaricomycetidae</taxon>
        <taxon>Agaricales</taxon>
        <taxon>Agaricineae</taxon>
        <taxon>Strophariaceae</taxon>
        <taxon>Psilocybe</taxon>
    </lineage>
</organism>
<comment type="caution">
    <text evidence="1">The sequence shown here is derived from an EMBL/GenBank/DDBJ whole genome shotgun (WGS) entry which is preliminary data.</text>
</comment>
<protein>
    <recommendedName>
        <fullName evidence="3">Ketoreductase (KR) domain-containing protein</fullName>
    </recommendedName>
</protein>
<dbReference type="EMBL" id="NHYD01003246">
    <property type="protein sequence ID" value="PPQ81495.1"/>
    <property type="molecule type" value="Genomic_DNA"/>
</dbReference>
<accession>A0A409WSJ5</accession>
<evidence type="ECO:0000313" key="2">
    <source>
        <dbReference type="Proteomes" id="UP000283269"/>
    </source>
</evidence>
<dbReference type="AlphaFoldDB" id="A0A409WSJ5"/>
<dbReference type="InterPro" id="IPR036291">
    <property type="entry name" value="NAD(P)-bd_dom_sf"/>
</dbReference>
<evidence type="ECO:0008006" key="3">
    <source>
        <dbReference type="Google" id="ProtNLM"/>
    </source>
</evidence>
<reference evidence="1 2" key="1">
    <citation type="journal article" date="2018" name="Evol. Lett.">
        <title>Horizontal gene cluster transfer increased hallucinogenic mushroom diversity.</title>
        <authorList>
            <person name="Reynolds H.T."/>
            <person name="Vijayakumar V."/>
            <person name="Gluck-Thaler E."/>
            <person name="Korotkin H.B."/>
            <person name="Matheny P.B."/>
            <person name="Slot J.C."/>
        </authorList>
    </citation>
    <scope>NUCLEOTIDE SEQUENCE [LARGE SCALE GENOMIC DNA]</scope>
    <source>
        <strain evidence="1 2">2631</strain>
    </source>
</reference>